<sequence length="284" mass="29848">MRSRTSPPTPEPAPRGGGGYPRLRIRRPPPSRRAWRSRPGPRTRARQRPGPRGRSGDRGARQRSGQGGRPGHARAAAARDVAARPPSSPRHSLRAPADRRHPRPSSPPSWDACPWTPRAAADGGGHTAVVTTSCAPRRNTMAATGLLRSAGIEARRRRHQRARVRLGFRVVYGGEGCAARRGTRRAQPTADGRSLPSCPCCCGPACRPACRPARAASAAPACAHGSRAPGATSAAAGGKAQGGGREHRSGDSTPRPKMRSGDSAAGISIPCCLTQGHFRLFTAT</sequence>
<proteinExistence type="predicted"/>
<keyword evidence="3" id="KW-1185">Reference proteome</keyword>
<organism evidence="2 3">
    <name type="scientific">Panicum virgatum</name>
    <name type="common">Blackwell switchgrass</name>
    <dbReference type="NCBI Taxonomy" id="38727"/>
    <lineage>
        <taxon>Eukaryota</taxon>
        <taxon>Viridiplantae</taxon>
        <taxon>Streptophyta</taxon>
        <taxon>Embryophyta</taxon>
        <taxon>Tracheophyta</taxon>
        <taxon>Spermatophyta</taxon>
        <taxon>Magnoliopsida</taxon>
        <taxon>Liliopsida</taxon>
        <taxon>Poales</taxon>
        <taxon>Poaceae</taxon>
        <taxon>PACMAD clade</taxon>
        <taxon>Panicoideae</taxon>
        <taxon>Panicodae</taxon>
        <taxon>Paniceae</taxon>
        <taxon>Panicinae</taxon>
        <taxon>Panicum</taxon>
        <taxon>Panicum sect. Hiantes</taxon>
    </lineage>
</organism>
<dbReference type="Proteomes" id="UP000823388">
    <property type="component" value="Chromosome 2N"/>
</dbReference>
<feature type="compositionally biased region" description="Low complexity" evidence="1">
    <location>
        <begin position="223"/>
        <end position="238"/>
    </location>
</feature>
<feature type="compositionally biased region" description="Low complexity" evidence="1">
    <location>
        <begin position="73"/>
        <end position="85"/>
    </location>
</feature>
<evidence type="ECO:0000313" key="2">
    <source>
        <dbReference type="EMBL" id="KAG2635921.1"/>
    </source>
</evidence>
<protein>
    <submittedName>
        <fullName evidence="2">Uncharacterized protein</fullName>
    </submittedName>
</protein>
<feature type="region of interest" description="Disordered" evidence="1">
    <location>
        <begin position="1"/>
        <end position="124"/>
    </location>
</feature>
<dbReference type="EMBL" id="CM029040">
    <property type="protein sequence ID" value="KAG2635921.1"/>
    <property type="molecule type" value="Genomic_DNA"/>
</dbReference>
<accession>A0A8T0VGM7</accession>
<evidence type="ECO:0000313" key="3">
    <source>
        <dbReference type="Proteomes" id="UP000823388"/>
    </source>
</evidence>
<feature type="region of interest" description="Disordered" evidence="1">
    <location>
        <begin position="223"/>
        <end position="264"/>
    </location>
</feature>
<evidence type="ECO:0000256" key="1">
    <source>
        <dbReference type="SAM" id="MobiDB-lite"/>
    </source>
</evidence>
<reference evidence="2" key="1">
    <citation type="submission" date="2020-05" db="EMBL/GenBank/DDBJ databases">
        <title>WGS assembly of Panicum virgatum.</title>
        <authorList>
            <person name="Lovell J.T."/>
            <person name="Jenkins J."/>
            <person name="Shu S."/>
            <person name="Juenger T.E."/>
            <person name="Schmutz J."/>
        </authorList>
    </citation>
    <scope>NUCLEOTIDE SEQUENCE</scope>
    <source>
        <strain evidence="2">AP13</strain>
    </source>
</reference>
<dbReference type="AlphaFoldDB" id="A0A8T0VGM7"/>
<feature type="compositionally biased region" description="Basic residues" evidence="1">
    <location>
        <begin position="23"/>
        <end position="51"/>
    </location>
</feature>
<comment type="caution">
    <text evidence="2">The sequence shown here is derived from an EMBL/GenBank/DDBJ whole genome shotgun (WGS) entry which is preliminary data.</text>
</comment>
<gene>
    <name evidence="2" type="ORF">PVAP13_2NG406203</name>
</gene>
<name>A0A8T0VGM7_PANVG</name>